<protein>
    <recommendedName>
        <fullName evidence="2">Deoxyguanosinetriphosphate triphosphohydrolase-like protein</fullName>
    </recommendedName>
</protein>
<evidence type="ECO:0000256" key="3">
    <source>
        <dbReference type="SAM" id="MobiDB-lite"/>
    </source>
</evidence>
<evidence type="ECO:0000313" key="6">
    <source>
        <dbReference type="Proteomes" id="UP001156691"/>
    </source>
</evidence>
<feature type="domain" description="HD" evidence="4">
    <location>
        <begin position="67"/>
        <end position="215"/>
    </location>
</feature>
<dbReference type="InterPro" id="IPR003607">
    <property type="entry name" value="HD/PDEase_dom"/>
</dbReference>
<dbReference type="PROSITE" id="PS51831">
    <property type="entry name" value="HD"/>
    <property type="match status" value="1"/>
</dbReference>
<accession>A0ABQ5WCC1</accession>
<dbReference type="SUPFAM" id="SSF109604">
    <property type="entry name" value="HD-domain/PDEase-like"/>
    <property type="match status" value="1"/>
</dbReference>
<sequence length="400" mass="44368">MIENGLNAPYASFSEQSRGRVYPTSESPTRSEFQRDRDRIIHSTAFRRLQHKTQVFLHHEGKHFRNRLTHTLEVSQMARSMARALGFNEDLAEAVALSHDLGHTPFGHAGERVLNELMAPFGGFDHNVQALRVVTQIENRYAEHDGLNLTWETLEGILKHNGPLIDAQGHPVGRYAKEGLPAGLEAIPASEDLRIDTFASLEAQAAAIADDIAYNAHDIDDALRAGLLELGDFADVPMVGPILAEVRAHYGDVAVKRQTHEVQRRLITRAIEDVIATSATQIAAAGVGSADDVRAAGQALVRFSPEMAAAEKGLKEFLFERVYRHEDVMRPVHESEAVVAGLFDKFTDGAEMPGRWGEAMRKAEDELARARIAADFIAGMTDPYALDQYERLFDARPEFR</sequence>
<dbReference type="NCBIfam" id="NF002328">
    <property type="entry name" value="PRK01286.1-3"/>
    <property type="match status" value="1"/>
</dbReference>
<gene>
    <name evidence="5" type="ORF">GCM10010862_47870</name>
</gene>
<evidence type="ECO:0000256" key="1">
    <source>
        <dbReference type="ARBA" id="ARBA00022801"/>
    </source>
</evidence>
<dbReference type="InterPro" id="IPR006674">
    <property type="entry name" value="HD_domain"/>
</dbReference>
<feature type="region of interest" description="Disordered" evidence="3">
    <location>
        <begin position="15"/>
        <end position="35"/>
    </location>
</feature>
<dbReference type="SMART" id="SM00471">
    <property type="entry name" value="HDc"/>
    <property type="match status" value="1"/>
</dbReference>
<evidence type="ECO:0000313" key="5">
    <source>
        <dbReference type="EMBL" id="GLQ57528.1"/>
    </source>
</evidence>
<comment type="caution">
    <text evidence="5">The sequence shown here is derived from an EMBL/GenBank/DDBJ whole genome shotgun (WGS) entry which is preliminary data.</text>
</comment>
<keyword evidence="1 2" id="KW-0378">Hydrolase</keyword>
<comment type="similarity">
    <text evidence="2">Belongs to the dGTPase family. Type 2 subfamily.</text>
</comment>
<dbReference type="InterPro" id="IPR026875">
    <property type="entry name" value="PHydrolase_assoc_dom"/>
</dbReference>
<dbReference type="Proteomes" id="UP001156691">
    <property type="component" value="Unassembled WGS sequence"/>
</dbReference>
<dbReference type="CDD" id="cd00077">
    <property type="entry name" value="HDc"/>
    <property type="match status" value="1"/>
</dbReference>
<evidence type="ECO:0000259" key="4">
    <source>
        <dbReference type="PROSITE" id="PS51831"/>
    </source>
</evidence>
<dbReference type="InterPro" id="IPR023023">
    <property type="entry name" value="dNTPase_2"/>
</dbReference>
<dbReference type="Gene3D" id="1.10.3210.10">
    <property type="entry name" value="Hypothetical protein af1432"/>
    <property type="match status" value="1"/>
</dbReference>
<evidence type="ECO:0000256" key="2">
    <source>
        <dbReference type="HAMAP-Rule" id="MF_01212"/>
    </source>
</evidence>
<name>A0ABQ5WCC1_9HYPH</name>
<proteinExistence type="inferred from homology"/>
<dbReference type="InterPro" id="IPR006261">
    <property type="entry name" value="dGTPase"/>
</dbReference>
<dbReference type="Pfam" id="PF01966">
    <property type="entry name" value="HD"/>
    <property type="match status" value="1"/>
</dbReference>
<organism evidence="5 6">
    <name type="scientific">Devosia nitrariae</name>
    <dbReference type="NCBI Taxonomy" id="2071872"/>
    <lineage>
        <taxon>Bacteria</taxon>
        <taxon>Pseudomonadati</taxon>
        <taxon>Pseudomonadota</taxon>
        <taxon>Alphaproteobacteria</taxon>
        <taxon>Hyphomicrobiales</taxon>
        <taxon>Devosiaceae</taxon>
        <taxon>Devosia</taxon>
    </lineage>
</organism>
<keyword evidence="6" id="KW-1185">Reference proteome</keyword>
<dbReference type="PANTHER" id="PTHR11373:SF43">
    <property type="entry name" value="DEOXYGUANOSINETRIPHOSPHATE TRIPHOSPHOHYDROLASE-LIKE PROTEIN"/>
    <property type="match status" value="1"/>
</dbReference>
<reference evidence="6" key="1">
    <citation type="journal article" date="2019" name="Int. J. Syst. Evol. Microbiol.">
        <title>The Global Catalogue of Microorganisms (GCM) 10K type strain sequencing project: providing services to taxonomists for standard genome sequencing and annotation.</title>
        <authorList>
            <consortium name="The Broad Institute Genomics Platform"/>
            <consortium name="The Broad Institute Genome Sequencing Center for Infectious Disease"/>
            <person name="Wu L."/>
            <person name="Ma J."/>
        </authorList>
    </citation>
    <scope>NUCLEOTIDE SEQUENCE [LARGE SCALE GENOMIC DNA]</scope>
    <source>
        <strain evidence="6">NBRC 112416</strain>
    </source>
</reference>
<dbReference type="PANTHER" id="PTHR11373">
    <property type="entry name" value="DEOXYNUCLEOSIDE TRIPHOSPHATE TRIPHOSPHOHYDROLASE"/>
    <property type="match status" value="1"/>
</dbReference>
<dbReference type="Pfam" id="PF13286">
    <property type="entry name" value="HD_assoc"/>
    <property type="match status" value="1"/>
</dbReference>
<dbReference type="EMBL" id="BSNS01000024">
    <property type="protein sequence ID" value="GLQ57528.1"/>
    <property type="molecule type" value="Genomic_DNA"/>
</dbReference>
<dbReference type="HAMAP" id="MF_01212">
    <property type="entry name" value="dGTPase_type2"/>
    <property type="match status" value="1"/>
</dbReference>
<dbReference type="NCBIfam" id="TIGR01353">
    <property type="entry name" value="dGTP_triPase"/>
    <property type="match status" value="1"/>
</dbReference>
<dbReference type="NCBIfam" id="NF002326">
    <property type="entry name" value="PRK01286.1-1"/>
    <property type="match status" value="1"/>
</dbReference>
<dbReference type="RefSeq" id="WP_284342914.1">
    <property type="nucleotide sequence ID" value="NZ_BSNS01000024.1"/>
</dbReference>
<dbReference type="InterPro" id="IPR050135">
    <property type="entry name" value="dGTPase-like"/>
</dbReference>